<proteinExistence type="predicted"/>
<evidence type="ECO:0000313" key="3">
    <source>
        <dbReference type="Proteomes" id="UP001626550"/>
    </source>
</evidence>
<feature type="transmembrane region" description="Helical" evidence="1">
    <location>
        <begin position="21"/>
        <end position="44"/>
    </location>
</feature>
<protein>
    <submittedName>
        <fullName evidence="2">Uncharacterized protein</fullName>
    </submittedName>
</protein>
<keyword evidence="1" id="KW-0812">Transmembrane</keyword>
<gene>
    <name evidence="2" type="ORF">Ciccas_011888</name>
</gene>
<dbReference type="Proteomes" id="UP001626550">
    <property type="component" value="Unassembled WGS sequence"/>
</dbReference>
<keyword evidence="1" id="KW-1133">Transmembrane helix</keyword>
<comment type="caution">
    <text evidence="2">The sequence shown here is derived from an EMBL/GenBank/DDBJ whole genome shotgun (WGS) entry which is preliminary data.</text>
</comment>
<organism evidence="2 3">
    <name type="scientific">Cichlidogyrus casuarinus</name>
    <dbReference type="NCBI Taxonomy" id="1844966"/>
    <lineage>
        <taxon>Eukaryota</taxon>
        <taxon>Metazoa</taxon>
        <taxon>Spiralia</taxon>
        <taxon>Lophotrochozoa</taxon>
        <taxon>Platyhelminthes</taxon>
        <taxon>Monogenea</taxon>
        <taxon>Monopisthocotylea</taxon>
        <taxon>Dactylogyridea</taxon>
        <taxon>Ancyrocephalidae</taxon>
        <taxon>Cichlidogyrus</taxon>
    </lineage>
</organism>
<reference evidence="2 3" key="1">
    <citation type="submission" date="2024-11" db="EMBL/GenBank/DDBJ databases">
        <title>Adaptive evolution of stress response genes in parasites aligns with host niche diversity.</title>
        <authorList>
            <person name="Hahn C."/>
            <person name="Resl P."/>
        </authorList>
    </citation>
    <scope>NUCLEOTIDE SEQUENCE [LARGE SCALE GENOMIC DNA]</scope>
    <source>
        <strain evidence="2">EGGRZ-B1_66</strain>
        <tissue evidence="2">Body</tissue>
    </source>
</reference>
<sequence length="188" mass="20689">MEEIYEGFYGEFYARQKRVHAIGVYHTVLAVCLAVLSLLLLVLQTQTGDAIFFIGFWTGFAALVQAVIHALIASRGNLLMIQIGMGFDLCFMLLHSLGAVLTQVSELFLQENLNNVGLTVVCTLAAFISCLCLIVACCETHPAFQPKLILTIRQKESAAIVQDQDNWSPTDTLSFSVSRRSSGLLNDQ</sequence>
<evidence type="ECO:0000256" key="1">
    <source>
        <dbReference type="SAM" id="Phobius"/>
    </source>
</evidence>
<evidence type="ECO:0000313" key="2">
    <source>
        <dbReference type="EMBL" id="KAL3309565.1"/>
    </source>
</evidence>
<keyword evidence="3" id="KW-1185">Reference proteome</keyword>
<accession>A0ABD2PQV4</accession>
<dbReference type="EMBL" id="JBJKFK010003779">
    <property type="protein sequence ID" value="KAL3309565.1"/>
    <property type="molecule type" value="Genomic_DNA"/>
</dbReference>
<feature type="transmembrane region" description="Helical" evidence="1">
    <location>
        <begin position="85"/>
        <end position="104"/>
    </location>
</feature>
<feature type="transmembrane region" description="Helical" evidence="1">
    <location>
        <begin position="50"/>
        <end position="73"/>
    </location>
</feature>
<feature type="transmembrane region" description="Helical" evidence="1">
    <location>
        <begin position="116"/>
        <end position="138"/>
    </location>
</feature>
<keyword evidence="1" id="KW-0472">Membrane</keyword>
<dbReference type="AlphaFoldDB" id="A0ABD2PQV4"/>
<name>A0ABD2PQV4_9PLAT</name>